<keyword evidence="3" id="KW-1185">Reference proteome</keyword>
<comment type="caution">
    <text evidence="2">The sequence shown here is derived from an EMBL/GenBank/DDBJ whole genome shotgun (WGS) entry which is preliminary data.</text>
</comment>
<evidence type="ECO:0000313" key="3">
    <source>
        <dbReference type="Proteomes" id="UP000239209"/>
    </source>
</evidence>
<evidence type="ECO:0000259" key="1">
    <source>
        <dbReference type="Pfam" id="PF03551"/>
    </source>
</evidence>
<dbReference type="AlphaFoldDB" id="A0A2T0RU68"/>
<dbReference type="PANTHER" id="PTHR33169">
    <property type="entry name" value="PADR-FAMILY TRANSCRIPTIONAL REGULATOR"/>
    <property type="match status" value="1"/>
</dbReference>
<dbReference type="InterPro" id="IPR005149">
    <property type="entry name" value="Tscrpt_reg_PadR_N"/>
</dbReference>
<dbReference type="EMBL" id="PVZG01000013">
    <property type="protein sequence ID" value="PRY24697.1"/>
    <property type="molecule type" value="Genomic_DNA"/>
</dbReference>
<proteinExistence type="predicted"/>
<protein>
    <submittedName>
        <fullName evidence="2">PadR family transcriptional regulator PadR</fullName>
    </submittedName>
</protein>
<dbReference type="InterPro" id="IPR036390">
    <property type="entry name" value="WH_DNA-bd_sf"/>
</dbReference>
<reference evidence="2 3" key="1">
    <citation type="submission" date="2018-03" db="EMBL/GenBank/DDBJ databases">
        <title>Genomic Encyclopedia of Archaeal and Bacterial Type Strains, Phase II (KMG-II): from individual species to whole genera.</title>
        <authorList>
            <person name="Goeker M."/>
        </authorList>
    </citation>
    <scope>NUCLEOTIDE SEQUENCE [LARGE SCALE GENOMIC DNA]</scope>
    <source>
        <strain evidence="2 3">DSM 45348</strain>
    </source>
</reference>
<dbReference type="RefSeq" id="WP_106129180.1">
    <property type="nucleotide sequence ID" value="NZ_PVZG01000013.1"/>
</dbReference>
<organism evidence="2 3">
    <name type="scientific">Pseudosporangium ferrugineum</name>
    <dbReference type="NCBI Taxonomy" id="439699"/>
    <lineage>
        <taxon>Bacteria</taxon>
        <taxon>Bacillati</taxon>
        <taxon>Actinomycetota</taxon>
        <taxon>Actinomycetes</taxon>
        <taxon>Micromonosporales</taxon>
        <taxon>Micromonosporaceae</taxon>
        <taxon>Pseudosporangium</taxon>
    </lineage>
</organism>
<dbReference type="Pfam" id="PF03551">
    <property type="entry name" value="PadR"/>
    <property type="match status" value="1"/>
</dbReference>
<evidence type="ECO:0000313" key="2">
    <source>
        <dbReference type="EMBL" id="PRY24697.1"/>
    </source>
</evidence>
<dbReference type="OrthoDB" id="122286at2"/>
<dbReference type="InterPro" id="IPR036388">
    <property type="entry name" value="WH-like_DNA-bd_sf"/>
</dbReference>
<dbReference type="InterPro" id="IPR052509">
    <property type="entry name" value="Metal_resp_DNA-bind_regulator"/>
</dbReference>
<dbReference type="Proteomes" id="UP000239209">
    <property type="component" value="Unassembled WGS sequence"/>
</dbReference>
<dbReference type="PANTHER" id="PTHR33169:SF14">
    <property type="entry name" value="TRANSCRIPTIONAL REGULATOR RV3488"/>
    <property type="match status" value="1"/>
</dbReference>
<accession>A0A2T0RU68</accession>
<feature type="domain" description="Transcription regulator PadR N-terminal" evidence="1">
    <location>
        <begin position="16"/>
        <end position="87"/>
    </location>
</feature>
<sequence length="107" mass="11464">MERRQQWLRGVLDLCVLGALTRGESYGYEIGQRLEAGGLGPIAGGTLYPALLRLERLGLVVADWRAGDGGPSRKYYRLSAEGKATLASAGADWAVFVGNVNAIMEVP</sequence>
<dbReference type="SUPFAM" id="SSF46785">
    <property type="entry name" value="Winged helix' DNA-binding domain"/>
    <property type="match status" value="1"/>
</dbReference>
<gene>
    <name evidence="2" type="ORF">CLV70_113135</name>
</gene>
<dbReference type="Gene3D" id="1.10.10.10">
    <property type="entry name" value="Winged helix-like DNA-binding domain superfamily/Winged helix DNA-binding domain"/>
    <property type="match status" value="1"/>
</dbReference>
<name>A0A2T0RU68_9ACTN</name>